<dbReference type="Proteomes" id="UP000308768">
    <property type="component" value="Unassembled WGS sequence"/>
</dbReference>
<dbReference type="SUPFAM" id="SSF53448">
    <property type="entry name" value="Nucleotide-diphospho-sugar transferases"/>
    <property type="match status" value="1"/>
</dbReference>
<feature type="transmembrane region" description="Helical" evidence="2">
    <location>
        <begin position="738"/>
        <end position="757"/>
    </location>
</feature>
<keyword evidence="2" id="KW-0472">Membrane</keyword>
<dbReference type="AlphaFoldDB" id="A0A4U0WVQ6"/>
<accession>A0A4U0WVQ6</accession>
<comment type="caution">
    <text evidence="3">The sequence shown here is derived from an EMBL/GenBank/DDBJ whole genome shotgun (WGS) entry which is preliminary data.</text>
</comment>
<feature type="transmembrane region" description="Helical" evidence="2">
    <location>
        <begin position="358"/>
        <end position="383"/>
    </location>
</feature>
<name>A0A4U0WVQ6_9PEZI</name>
<feature type="transmembrane region" description="Helical" evidence="2">
    <location>
        <begin position="701"/>
        <end position="718"/>
    </location>
</feature>
<organism evidence="3 4">
    <name type="scientific">Cryomyces minteri</name>
    <dbReference type="NCBI Taxonomy" id="331657"/>
    <lineage>
        <taxon>Eukaryota</taxon>
        <taxon>Fungi</taxon>
        <taxon>Dikarya</taxon>
        <taxon>Ascomycota</taxon>
        <taxon>Pezizomycotina</taxon>
        <taxon>Dothideomycetes</taxon>
        <taxon>Dothideomycetes incertae sedis</taxon>
        <taxon>Cryomyces</taxon>
    </lineage>
</organism>
<feature type="region of interest" description="Disordered" evidence="1">
    <location>
        <begin position="202"/>
        <end position="236"/>
    </location>
</feature>
<feature type="transmembrane region" description="Helical" evidence="2">
    <location>
        <begin position="639"/>
        <end position="658"/>
    </location>
</feature>
<gene>
    <name evidence="3" type="ORF">B0A49_08637</name>
</gene>
<dbReference type="EMBL" id="NAJN01001091">
    <property type="protein sequence ID" value="TKA65835.1"/>
    <property type="molecule type" value="Genomic_DNA"/>
</dbReference>
<feature type="transmembrane region" description="Helical" evidence="2">
    <location>
        <begin position="315"/>
        <end position="338"/>
    </location>
</feature>
<reference evidence="3 4" key="1">
    <citation type="submission" date="2017-03" db="EMBL/GenBank/DDBJ databases">
        <title>Genomes of endolithic fungi from Antarctica.</title>
        <authorList>
            <person name="Coleine C."/>
            <person name="Masonjones S."/>
            <person name="Stajich J.E."/>
        </authorList>
    </citation>
    <scope>NUCLEOTIDE SEQUENCE [LARGE SCALE GENOMIC DNA]</scope>
    <source>
        <strain evidence="3 4">CCFEE 5187</strain>
    </source>
</reference>
<proteinExistence type="predicted"/>
<keyword evidence="4" id="KW-1185">Reference proteome</keyword>
<evidence type="ECO:0000313" key="4">
    <source>
        <dbReference type="Proteomes" id="UP000308768"/>
    </source>
</evidence>
<sequence>MAHPFDFRGTRAMSRDLEDGPDELTGHRLERAPTIAEDVIIPAHLLRTVADNQGWTPDVEGRRQSSAHRTNRPSKFDVQRVAAQQAKKAEKVLRRRAASISVGVLGRNRAQSHDPSAITVPRLAVRKTSLPAVQEAQSDYAKSLRSSKGASGDFSKFTTPHASGDFSNAEIPPLPSQPADDAILYKNLHNFSFNGWSSGFGSGSGSGSTSSASEEDNADPMFVVPGEKRNPPRRVSILDPEPDLTRVETMPSGEVVRQRRGTIDRAALAMQDALQSVTDAVADATYNLTEKARRSSMYEVYEKAKKRQQHLQRKYWVQVLFEVFFYLILLSFVYFVLVGRPLWKGAVWWLWWVVQYKFVTTGGWSITIGLAIIYAFSPLLIFFEPDPPMPDPSIPADPTKTPGVHDTGLMIPCYKSENIVGATLEAAIKIFPPSHIFVIANGNSPTPLDNTESVCQKYGVNHVWSPVGSKIVAQFVGCYAMKGFKNVLLIDDDCALPPNFPIVSDRMEGKVGCLGYTIKSVGPNSSKGTLAQRAQDLEYKISGLQRAFAGKIGSATFPHGAISLWNREFLLKTFHTHPGFSVSEDWFFGHVARQLGCRIKMCTSVFVETETPDSVFVSSGGSRGGFGEMTIFKQRFSRWNFFFVNGMYYNLSYILFNWKLGWWEFGAKLFVFQEIYETLLYLIAPFMLPISFIVRPVFSGSLFAATFGLYFVNVTIFNEIHLRRKHERVDWICLYLYYMPYKITLTVINVASCYWSLYKYAKYFAKRHPKIIEDEKAVEVVLRLEESGAEAAATVLDKETGLPKPSVEGGRRMTITAVGTRLSVVEHNAGLEPQISR</sequence>
<keyword evidence="2" id="KW-1133">Transmembrane helix</keyword>
<evidence type="ECO:0000256" key="2">
    <source>
        <dbReference type="SAM" id="Phobius"/>
    </source>
</evidence>
<keyword evidence="2" id="KW-0812">Transmembrane</keyword>
<feature type="transmembrane region" description="Helical" evidence="2">
    <location>
        <begin position="678"/>
        <end position="694"/>
    </location>
</feature>
<evidence type="ECO:0000256" key="1">
    <source>
        <dbReference type="SAM" id="MobiDB-lite"/>
    </source>
</evidence>
<dbReference type="STRING" id="331657.A0A4U0WVQ6"/>
<feature type="region of interest" description="Disordered" evidence="1">
    <location>
        <begin position="1"/>
        <end position="24"/>
    </location>
</feature>
<protein>
    <submittedName>
        <fullName evidence="3">Uncharacterized protein</fullName>
    </submittedName>
</protein>
<dbReference type="Gene3D" id="3.90.550.10">
    <property type="entry name" value="Spore Coat Polysaccharide Biosynthesis Protein SpsA, Chain A"/>
    <property type="match status" value="1"/>
</dbReference>
<evidence type="ECO:0000313" key="3">
    <source>
        <dbReference type="EMBL" id="TKA65835.1"/>
    </source>
</evidence>
<feature type="region of interest" description="Disordered" evidence="1">
    <location>
        <begin position="54"/>
        <end position="78"/>
    </location>
</feature>
<dbReference type="InterPro" id="IPR029044">
    <property type="entry name" value="Nucleotide-diphossugar_trans"/>
</dbReference>
<dbReference type="OrthoDB" id="2590398at2759"/>
<dbReference type="Pfam" id="PF13641">
    <property type="entry name" value="Glyco_tranf_2_3"/>
    <property type="match status" value="1"/>
</dbReference>
<feature type="non-terminal residue" evidence="3">
    <location>
        <position position="837"/>
    </location>
</feature>